<evidence type="ECO:0000313" key="10">
    <source>
        <dbReference type="Proteomes" id="UP000315395"/>
    </source>
</evidence>
<dbReference type="SUPFAM" id="SSF103481">
    <property type="entry name" value="Multidrug resistance efflux transporter EmrE"/>
    <property type="match status" value="2"/>
</dbReference>
<dbReference type="Pfam" id="PF00892">
    <property type="entry name" value="EamA"/>
    <property type="match status" value="2"/>
</dbReference>
<protein>
    <submittedName>
        <fullName evidence="9">DMT family transporter</fullName>
    </submittedName>
</protein>
<evidence type="ECO:0000256" key="6">
    <source>
        <dbReference type="SAM" id="MobiDB-lite"/>
    </source>
</evidence>
<dbReference type="GO" id="GO:0016020">
    <property type="term" value="C:membrane"/>
    <property type="evidence" value="ECO:0007669"/>
    <property type="project" value="UniProtKB-SubCell"/>
</dbReference>
<dbReference type="PANTHER" id="PTHR32322:SF2">
    <property type="entry name" value="EAMA DOMAIN-CONTAINING PROTEIN"/>
    <property type="match status" value="1"/>
</dbReference>
<keyword evidence="4 7" id="KW-1133">Transmembrane helix</keyword>
<feature type="transmembrane region" description="Helical" evidence="7">
    <location>
        <begin position="136"/>
        <end position="154"/>
    </location>
</feature>
<dbReference type="EMBL" id="CP041616">
    <property type="protein sequence ID" value="QDO89623.1"/>
    <property type="molecule type" value="Genomic_DNA"/>
</dbReference>
<feature type="transmembrane region" description="Helical" evidence="7">
    <location>
        <begin position="76"/>
        <end position="97"/>
    </location>
</feature>
<feature type="transmembrane region" description="Helical" evidence="7">
    <location>
        <begin position="292"/>
        <end position="309"/>
    </location>
</feature>
<accession>A0A516GDM9</accession>
<dbReference type="InterPro" id="IPR037185">
    <property type="entry name" value="EmrE-like"/>
</dbReference>
<sequence length="363" mass="37838">MTPAPPAAPTTAGRPWQAKYAAIALIWGSSYLLMKVGVEALSGVQVATLRVLCGIAVLLLLLRLTGGRLPRGRRTWGHLLVTGTLLCTIPWTLFAVGEERVDSAIAGMSNAVTPVATVLCSMLLLRSEPVGRRRMVGVAIGFVGVMLIFQPWSVERGPDPVGFAMVLAASASYGVGWTYVRRFLRSVDPGGLSMPTAQVLVATVQMPIVLLLWWWLGSGEEISTPWSLHGTDWVVPVLAVVVLGVVGTGLAQWLQFDVVRAAGPTVATSVTYPITVVAVLLGVLVLGEQLGPVVLLGGVTVLAASVLIGRAPRPPGTPTDPSPPPVDAPSPPEALLPPGPADRAPTSARPANPPDVVGQSSAL</sequence>
<dbReference type="AlphaFoldDB" id="A0A516GDM9"/>
<name>A0A516GDM9_9MICO</name>
<feature type="transmembrane region" description="Helical" evidence="7">
    <location>
        <begin position="160"/>
        <end position="180"/>
    </location>
</feature>
<evidence type="ECO:0000313" key="9">
    <source>
        <dbReference type="EMBL" id="QDO89623.1"/>
    </source>
</evidence>
<reference evidence="9 10" key="1">
    <citation type="submission" date="2019-07" db="EMBL/GenBank/DDBJ databases">
        <title>complete genome sequencing of Ornithinimicrobium sp. H23M54.</title>
        <authorList>
            <person name="Bae J.-W."/>
            <person name="Lee S.-Y."/>
        </authorList>
    </citation>
    <scope>NUCLEOTIDE SEQUENCE [LARGE SCALE GENOMIC DNA]</scope>
    <source>
        <strain evidence="9 10">H23M54</strain>
    </source>
</reference>
<feature type="transmembrane region" description="Helical" evidence="7">
    <location>
        <begin position="266"/>
        <end position="286"/>
    </location>
</feature>
<dbReference type="KEGG" id="orz:FNH13_15860"/>
<evidence type="ECO:0000259" key="8">
    <source>
        <dbReference type="Pfam" id="PF00892"/>
    </source>
</evidence>
<feature type="transmembrane region" description="Helical" evidence="7">
    <location>
        <begin position="103"/>
        <end position="124"/>
    </location>
</feature>
<evidence type="ECO:0000256" key="1">
    <source>
        <dbReference type="ARBA" id="ARBA00004141"/>
    </source>
</evidence>
<dbReference type="InterPro" id="IPR000620">
    <property type="entry name" value="EamA_dom"/>
</dbReference>
<feature type="transmembrane region" description="Helical" evidence="7">
    <location>
        <begin position="44"/>
        <end position="64"/>
    </location>
</feature>
<feature type="region of interest" description="Disordered" evidence="6">
    <location>
        <begin position="312"/>
        <end position="363"/>
    </location>
</feature>
<keyword evidence="10" id="KW-1185">Reference proteome</keyword>
<evidence type="ECO:0000256" key="2">
    <source>
        <dbReference type="ARBA" id="ARBA00007362"/>
    </source>
</evidence>
<gene>
    <name evidence="9" type="ORF">FNH13_15860</name>
</gene>
<keyword evidence="3 7" id="KW-0812">Transmembrane</keyword>
<feature type="domain" description="EamA" evidence="8">
    <location>
        <begin position="22"/>
        <end position="149"/>
    </location>
</feature>
<evidence type="ECO:0000256" key="7">
    <source>
        <dbReference type="SAM" id="Phobius"/>
    </source>
</evidence>
<dbReference type="PANTHER" id="PTHR32322">
    <property type="entry name" value="INNER MEMBRANE TRANSPORTER"/>
    <property type="match status" value="1"/>
</dbReference>
<feature type="compositionally biased region" description="Pro residues" evidence="6">
    <location>
        <begin position="312"/>
        <end position="340"/>
    </location>
</feature>
<keyword evidence="5 7" id="KW-0472">Membrane</keyword>
<dbReference type="OrthoDB" id="5242975at2"/>
<feature type="domain" description="EamA" evidence="8">
    <location>
        <begin position="162"/>
        <end position="308"/>
    </location>
</feature>
<feature type="transmembrane region" description="Helical" evidence="7">
    <location>
        <begin position="233"/>
        <end position="254"/>
    </location>
</feature>
<dbReference type="Proteomes" id="UP000315395">
    <property type="component" value="Chromosome"/>
</dbReference>
<dbReference type="RefSeq" id="WP_143784342.1">
    <property type="nucleotide sequence ID" value="NZ_CP041616.1"/>
</dbReference>
<comment type="similarity">
    <text evidence="2">Belongs to the EamA transporter family.</text>
</comment>
<dbReference type="InterPro" id="IPR050638">
    <property type="entry name" value="AA-Vitamin_Transporters"/>
</dbReference>
<comment type="subcellular location">
    <subcellularLocation>
        <location evidence="1">Membrane</location>
        <topology evidence="1">Multi-pass membrane protein</topology>
    </subcellularLocation>
</comment>
<evidence type="ECO:0000256" key="3">
    <source>
        <dbReference type="ARBA" id="ARBA00022692"/>
    </source>
</evidence>
<feature type="transmembrane region" description="Helical" evidence="7">
    <location>
        <begin position="192"/>
        <end position="213"/>
    </location>
</feature>
<evidence type="ECO:0000256" key="4">
    <source>
        <dbReference type="ARBA" id="ARBA00022989"/>
    </source>
</evidence>
<evidence type="ECO:0000256" key="5">
    <source>
        <dbReference type="ARBA" id="ARBA00023136"/>
    </source>
</evidence>
<organism evidence="9 10">
    <name type="scientific">Ornithinimicrobium ciconiae</name>
    <dbReference type="NCBI Taxonomy" id="2594265"/>
    <lineage>
        <taxon>Bacteria</taxon>
        <taxon>Bacillati</taxon>
        <taxon>Actinomycetota</taxon>
        <taxon>Actinomycetes</taxon>
        <taxon>Micrococcales</taxon>
        <taxon>Ornithinimicrobiaceae</taxon>
        <taxon>Ornithinimicrobium</taxon>
    </lineage>
</organism>
<proteinExistence type="inferred from homology"/>